<evidence type="ECO:0000313" key="2">
    <source>
        <dbReference type="EMBL" id="TGK12354.1"/>
    </source>
</evidence>
<reference evidence="2" key="1">
    <citation type="journal article" date="2019" name="PLoS Negl. Trop. Dis.">
        <title>Revisiting the worldwide diversity of Leptospira species in the environment.</title>
        <authorList>
            <person name="Vincent A.T."/>
            <person name="Schiettekatte O."/>
            <person name="Bourhy P."/>
            <person name="Veyrier F.J."/>
            <person name="Picardeau M."/>
        </authorList>
    </citation>
    <scope>NUCLEOTIDE SEQUENCE [LARGE SCALE GENOMIC DNA]</scope>
    <source>
        <strain evidence="2">SSW15</strain>
    </source>
</reference>
<protein>
    <recommendedName>
        <fullName evidence="4">Lipoprotein</fullName>
    </recommendedName>
</protein>
<sequence length="129" mass="13903">MIYKYIIFFLFLSASAYCTSDPQTEKNREANRKQTLLSLIVNKGVTADCVYCSNTQAFQGSCSCYTNIPVLTCQGLPSGNGKSNSYKISCADLVSGGGIWTQDGAGNSSCNYLTCPPEAYRAAFTAEGR</sequence>
<proteinExistence type="predicted"/>
<feature type="signal peptide" evidence="1">
    <location>
        <begin position="1"/>
        <end position="20"/>
    </location>
</feature>
<dbReference type="AlphaFoldDB" id="A0A4R9GHW5"/>
<organism evidence="2 3">
    <name type="scientific">Leptospira fletcheri</name>
    <dbReference type="NCBI Taxonomy" id="2484981"/>
    <lineage>
        <taxon>Bacteria</taxon>
        <taxon>Pseudomonadati</taxon>
        <taxon>Spirochaetota</taxon>
        <taxon>Spirochaetia</taxon>
        <taxon>Leptospirales</taxon>
        <taxon>Leptospiraceae</taxon>
        <taxon>Leptospira</taxon>
    </lineage>
</organism>
<accession>A0A4R9GHW5</accession>
<dbReference type="OrthoDB" id="345381at2"/>
<evidence type="ECO:0008006" key="4">
    <source>
        <dbReference type="Google" id="ProtNLM"/>
    </source>
</evidence>
<name>A0A4R9GHW5_9LEPT</name>
<gene>
    <name evidence="2" type="ORF">EHO60_08875</name>
</gene>
<evidence type="ECO:0000256" key="1">
    <source>
        <dbReference type="SAM" id="SignalP"/>
    </source>
</evidence>
<dbReference type="RefSeq" id="WP_135767752.1">
    <property type="nucleotide sequence ID" value="NZ_RQET01000004.1"/>
</dbReference>
<dbReference type="Proteomes" id="UP000298458">
    <property type="component" value="Unassembled WGS sequence"/>
</dbReference>
<feature type="chain" id="PRO_5020950250" description="Lipoprotein" evidence="1">
    <location>
        <begin position="21"/>
        <end position="129"/>
    </location>
</feature>
<keyword evidence="1" id="KW-0732">Signal</keyword>
<keyword evidence="3" id="KW-1185">Reference proteome</keyword>
<dbReference type="EMBL" id="RQET01000004">
    <property type="protein sequence ID" value="TGK12354.1"/>
    <property type="molecule type" value="Genomic_DNA"/>
</dbReference>
<comment type="caution">
    <text evidence="2">The sequence shown here is derived from an EMBL/GenBank/DDBJ whole genome shotgun (WGS) entry which is preliminary data.</text>
</comment>
<evidence type="ECO:0000313" key="3">
    <source>
        <dbReference type="Proteomes" id="UP000298458"/>
    </source>
</evidence>